<dbReference type="GO" id="GO:0051537">
    <property type="term" value="F:2 iron, 2 sulfur cluster binding"/>
    <property type="evidence" value="ECO:0007669"/>
    <property type="project" value="TreeGrafter"/>
</dbReference>
<dbReference type="InterPro" id="IPR050322">
    <property type="entry name" value="Fe-S_cluster_asmbl/transfer"/>
</dbReference>
<dbReference type="Gene3D" id="2.60.300.12">
    <property type="entry name" value="HesB-like domain"/>
    <property type="match status" value="1"/>
</dbReference>
<evidence type="ECO:0000256" key="1">
    <source>
        <dbReference type="ARBA" id="ARBA00006718"/>
    </source>
</evidence>
<comment type="similarity">
    <text evidence="1">Belongs to the HesB/IscA family.</text>
</comment>
<gene>
    <name evidence="3" type="ORF">JL102_10330</name>
</gene>
<dbReference type="GO" id="GO:0005737">
    <property type="term" value="C:cytoplasm"/>
    <property type="evidence" value="ECO:0007669"/>
    <property type="project" value="TreeGrafter"/>
</dbReference>
<dbReference type="Proteomes" id="UP000659388">
    <property type="component" value="Unassembled WGS sequence"/>
</dbReference>
<accession>A0A937JZC5</accession>
<dbReference type="SUPFAM" id="SSF89360">
    <property type="entry name" value="HesB-like domain"/>
    <property type="match status" value="1"/>
</dbReference>
<dbReference type="NCBIfam" id="TIGR00049">
    <property type="entry name" value="iron-sulfur cluster assembly accessory protein"/>
    <property type="match status" value="1"/>
</dbReference>
<evidence type="ECO:0000259" key="2">
    <source>
        <dbReference type="Pfam" id="PF01521"/>
    </source>
</evidence>
<reference evidence="3" key="1">
    <citation type="submission" date="2021-01" db="EMBL/GenBank/DDBJ databases">
        <title>Fulvivirga kasyanovii gen. nov., sp nov., a novel member of the phylum Bacteroidetes isolated from seawater in a mussel farm.</title>
        <authorList>
            <person name="Zhao L.-H."/>
            <person name="Wang Z.-J."/>
        </authorList>
    </citation>
    <scope>NUCLEOTIDE SEQUENCE</scope>
    <source>
        <strain evidence="3">2943</strain>
    </source>
</reference>
<dbReference type="InterPro" id="IPR035903">
    <property type="entry name" value="HesB-like_dom_sf"/>
</dbReference>
<dbReference type="PANTHER" id="PTHR10072">
    <property type="entry name" value="IRON-SULFUR CLUSTER ASSEMBLY PROTEIN"/>
    <property type="match status" value="1"/>
</dbReference>
<name>A0A937JZC5_9BACT</name>
<keyword evidence="4" id="KW-1185">Reference proteome</keyword>
<dbReference type="AlphaFoldDB" id="A0A937JZC5"/>
<feature type="domain" description="Core" evidence="2">
    <location>
        <begin position="7"/>
        <end position="96"/>
    </location>
</feature>
<comment type="caution">
    <text evidence="3">The sequence shown here is derived from an EMBL/GenBank/DDBJ whole genome shotgun (WGS) entry which is preliminary data.</text>
</comment>
<evidence type="ECO:0000313" key="3">
    <source>
        <dbReference type="EMBL" id="MBL3656529.1"/>
    </source>
</evidence>
<organism evidence="3 4">
    <name type="scientific">Fulvivirga sediminis</name>
    <dbReference type="NCBI Taxonomy" id="2803949"/>
    <lineage>
        <taxon>Bacteria</taxon>
        <taxon>Pseudomonadati</taxon>
        <taxon>Bacteroidota</taxon>
        <taxon>Cytophagia</taxon>
        <taxon>Cytophagales</taxon>
        <taxon>Fulvivirgaceae</taxon>
        <taxon>Fulvivirga</taxon>
    </lineage>
</organism>
<protein>
    <submittedName>
        <fullName evidence="3">Iron-sulfur cluster assembly accessory protein</fullName>
    </submittedName>
</protein>
<evidence type="ECO:0000313" key="4">
    <source>
        <dbReference type="Proteomes" id="UP000659388"/>
    </source>
</evidence>
<dbReference type="InterPro" id="IPR016092">
    <property type="entry name" value="ATAP"/>
</dbReference>
<dbReference type="PANTHER" id="PTHR10072:SF41">
    <property type="entry name" value="IRON-SULFUR CLUSTER ASSEMBLY 1 HOMOLOG, MITOCHONDRIAL"/>
    <property type="match status" value="1"/>
</dbReference>
<dbReference type="InterPro" id="IPR000361">
    <property type="entry name" value="ATAP_core_dom"/>
</dbReference>
<sequence length="105" mass="11595">MDGLVPVTLTPKAVEEVKNIMTNKNIPEGYSLRIGIKGAGGCAGFTYMLGFDQKKDNDLEYKQDGIPVLVQKRETMYLLGLEVDFYEGADARGFTFVKTGENVPQ</sequence>
<dbReference type="GO" id="GO:0016226">
    <property type="term" value="P:iron-sulfur cluster assembly"/>
    <property type="evidence" value="ECO:0007669"/>
    <property type="project" value="InterPro"/>
</dbReference>
<dbReference type="Pfam" id="PF01521">
    <property type="entry name" value="Fe-S_biosyn"/>
    <property type="match status" value="1"/>
</dbReference>
<proteinExistence type="inferred from homology"/>
<dbReference type="EMBL" id="JAESIY010000005">
    <property type="protein sequence ID" value="MBL3656529.1"/>
    <property type="molecule type" value="Genomic_DNA"/>
</dbReference>